<evidence type="ECO:0000256" key="6">
    <source>
        <dbReference type="ARBA" id="ARBA00022777"/>
    </source>
</evidence>
<keyword evidence="5 9" id="KW-0547">Nucleotide-binding</keyword>
<comment type="pathway">
    <text evidence="1 9">Carbohydrate acid metabolism; D-gluconate degradation.</text>
</comment>
<evidence type="ECO:0000256" key="8">
    <source>
        <dbReference type="ARBA" id="ARBA00048090"/>
    </source>
</evidence>
<name>A0ABP0AV89_9PEZI</name>
<dbReference type="Proteomes" id="UP001642406">
    <property type="component" value="Unassembled WGS sequence"/>
</dbReference>
<dbReference type="Gene3D" id="3.40.50.300">
    <property type="entry name" value="P-loop containing nucleotide triphosphate hydrolases"/>
    <property type="match status" value="1"/>
</dbReference>
<dbReference type="InterPro" id="IPR027417">
    <property type="entry name" value="P-loop_NTPase"/>
</dbReference>
<dbReference type="SUPFAM" id="SSF52540">
    <property type="entry name" value="P-loop containing nucleoside triphosphate hydrolases"/>
    <property type="match status" value="1"/>
</dbReference>
<evidence type="ECO:0000256" key="1">
    <source>
        <dbReference type="ARBA" id="ARBA00004875"/>
    </source>
</evidence>
<dbReference type="CDD" id="cd02021">
    <property type="entry name" value="GntK"/>
    <property type="match status" value="1"/>
</dbReference>
<protein>
    <recommendedName>
        <fullName evidence="3 9">Gluconokinase</fullName>
        <ecNumber evidence="3 9">2.7.1.12</ecNumber>
    </recommendedName>
</protein>
<comment type="caution">
    <text evidence="11">The sequence shown here is derived from an EMBL/GenBank/DDBJ whole genome shotgun (WGS) entry which is preliminary data.</text>
</comment>
<dbReference type="Pfam" id="PF13238">
    <property type="entry name" value="AAA_18"/>
    <property type="match status" value="1"/>
</dbReference>
<dbReference type="PANTHER" id="PTHR43442">
    <property type="entry name" value="GLUCONOKINASE-RELATED"/>
    <property type="match status" value="1"/>
</dbReference>
<evidence type="ECO:0000313" key="11">
    <source>
        <dbReference type="EMBL" id="CAK7211195.1"/>
    </source>
</evidence>
<evidence type="ECO:0000256" key="7">
    <source>
        <dbReference type="ARBA" id="ARBA00022840"/>
    </source>
</evidence>
<sequence length="218" mass="23720">MLSSYNTPVAVGPTSPQLGAMSGPADSTAASGTGRAGNCHHIWLVTGPAGCGKSTVAQHLASSLNLPYVEGDEFHPIANIEKMRNGIPLTDADRWDWLTALREESMRQISSGSNDVVLTCSALKRKYRDVIRVAPYFNTGVSLHFIYLSADPEILLKRVSGRQGHYMGANMVQSQLDILEPPQDDETDVIRFDVGRPIDEVKAAVLQKVKSIVEEEEA</sequence>
<dbReference type="EC" id="2.7.1.12" evidence="3 9"/>
<comment type="catalytic activity">
    <reaction evidence="8 9">
        <text>D-gluconate + ATP = 6-phospho-D-gluconate + ADP + H(+)</text>
        <dbReference type="Rhea" id="RHEA:19433"/>
        <dbReference type="ChEBI" id="CHEBI:15378"/>
        <dbReference type="ChEBI" id="CHEBI:18391"/>
        <dbReference type="ChEBI" id="CHEBI:30616"/>
        <dbReference type="ChEBI" id="CHEBI:58759"/>
        <dbReference type="ChEBI" id="CHEBI:456216"/>
        <dbReference type="EC" id="2.7.1.12"/>
    </reaction>
</comment>
<organism evidence="11 12">
    <name type="scientific">Sporothrix bragantina</name>
    <dbReference type="NCBI Taxonomy" id="671064"/>
    <lineage>
        <taxon>Eukaryota</taxon>
        <taxon>Fungi</taxon>
        <taxon>Dikarya</taxon>
        <taxon>Ascomycota</taxon>
        <taxon>Pezizomycotina</taxon>
        <taxon>Sordariomycetes</taxon>
        <taxon>Sordariomycetidae</taxon>
        <taxon>Ophiostomatales</taxon>
        <taxon>Ophiostomataceae</taxon>
        <taxon>Sporothrix</taxon>
    </lineage>
</organism>
<comment type="similarity">
    <text evidence="2 9">Belongs to the gluconokinase GntK/GntV family.</text>
</comment>
<dbReference type="PANTHER" id="PTHR43442:SF3">
    <property type="entry name" value="GLUCONOKINASE-RELATED"/>
    <property type="match status" value="1"/>
</dbReference>
<evidence type="ECO:0000313" key="12">
    <source>
        <dbReference type="Proteomes" id="UP001642406"/>
    </source>
</evidence>
<dbReference type="NCBIfam" id="TIGR01313">
    <property type="entry name" value="therm_gnt_kin"/>
    <property type="match status" value="1"/>
</dbReference>
<evidence type="ECO:0000256" key="3">
    <source>
        <dbReference type="ARBA" id="ARBA00012054"/>
    </source>
</evidence>
<gene>
    <name evidence="11" type="ORF">SBRCBS47491_001031</name>
</gene>
<keyword evidence="7 9" id="KW-0067">ATP-binding</keyword>
<evidence type="ECO:0000256" key="9">
    <source>
        <dbReference type="RuleBase" id="RU363066"/>
    </source>
</evidence>
<feature type="region of interest" description="Disordered" evidence="10">
    <location>
        <begin position="1"/>
        <end position="32"/>
    </location>
</feature>
<reference evidence="11 12" key="1">
    <citation type="submission" date="2024-01" db="EMBL/GenBank/DDBJ databases">
        <authorList>
            <person name="Allen C."/>
            <person name="Tagirdzhanova G."/>
        </authorList>
    </citation>
    <scope>NUCLEOTIDE SEQUENCE [LARGE SCALE GENOMIC DNA]</scope>
</reference>
<evidence type="ECO:0000256" key="5">
    <source>
        <dbReference type="ARBA" id="ARBA00022741"/>
    </source>
</evidence>
<proteinExistence type="inferred from homology"/>
<evidence type="ECO:0000256" key="10">
    <source>
        <dbReference type="SAM" id="MobiDB-lite"/>
    </source>
</evidence>
<keyword evidence="6 9" id="KW-0418">Kinase</keyword>
<dbReference type="EMBL" id="CAWUHC010000006">
    <property type="protein sequence ID" value="CAK7211195.1"/>
    <property type="molecule type" value="Genomic_DNA"/>
</dbReference>
<keyword evidence="4 9" id="KW-0808">Transferase</keyword>
<keyword evidence="12" id="KW-1185">Reference proteome</keyword>
<evidence type="ECO:0000256" key="4">
    <source>
        <dbReference type="ARBA" id="ARBA00022679"/>
    </source>
</evidence>
<dbReference type="InterPro" id="IPR006001">
    <property type="entry name" value="Therm_gnt_kin"/>
</dbReference>
<accession>A0ABP0AV89</accession>
<evidence type="ECO:0000256" key="2">
    <source>
        <dbReference type="ARBA" id="ARBA00008420"/>
    </source>
</evidence>